<comment type="similarity">
    <text evidence="1 7">Belongs to the FGGY kinase family.</text>
</comment>
<dbReference type="EMBL" id="CP025408">
    <property type="protein sequence ID" value="AUH33955.1"/>
    <property type="molecule type" value="Genomic_DNA"/>
</dbReference>
<reference evidence="10 11" key="1">
    <citation type="submission" date="2017-12" db="EMBL/GenBank/DDBJ databases">
        <authorList>
            <person name="Hurst M.R.H."/>
        </authorList>
    </citation>
    <scope>NUCLEOTIDE SEQUENCE [LARGE SCALE GENOMIC DNA]</scope>
    <source>
        <strain evidence="10 11">BM15</strain>
    </source>
</reference>
<evidence type="ECO:0000256" key="7">
    <source>
        <dbReference type="RuleBase" id="RU003733"/>
    </source>
</evidence>
<dbReference type="RefSeq" id="WP_101460620.1">
    <property type="nucleotide sequence ID" value="NZ_CP025408.1"/>
</dbReference>
<feature type="domain" description="Carbohydrate kinase FGGY C-terminal" evidence="9">
    <location>
        <begin position="242"/>
        <end position="422"/>
    </location>
</feature>
<dbReference type="GO" id="GO:0004370">
    <property type="term" value="F:glycerol kinase activity"/>
    <property type="evidence" value="ECO:0007669"/>
    <property type="project" value="TreeGrafter"/>
</dbReference>
<dbReference type="InterPro" id="IPR043129">
    <property type="entry name" value="ATPase_NBD"/>
</dbReference>
<dbReference type="PANTHER" id="PTHR10196:SF69">
    <property type="entry name" value="GLYCEROL KINASE"/>
    <property type="match status" value="1"/>
</dbReference>
<dbReference type="Pfam" id="PF00370">
    <property type="entry name" value="FGGY_N"/>
    <property type="match status" value="1"/>
</dbReference>
<dbReference type="GO" id="GO:0005829">
    <property type="term" value="C:cytosol"/>
    <property type="evidence" value="ECO:0007669"/>
    <property type="project" value="TreeGrafter"/>
</dbReference>
<feature type="domain" description="Carbohydrate kinase FGGY N-terminal" evidence="8">
    <location>
        <begin position="3"/>
        <end position="214"/>
    </location>
</feature>
<dbReference type="AlphaFoldDB" id="A0A2K9EQK1"/>
<keyword evidence="3" id="KW-0547">Nucleotide-binding</keyword>
<keyword evidence="5" id="KW-0067">ATP-binding</keyword>
<keyword evidence="2 7" id="KW-0808">Transferase</keyword>
<name>A0A2K9EQK1_9RHOB</name>
<evidence type="ECO:0000256" key="3">
    <source>
        <dbReference type="ARBA" id="ARBA00022741"/>
    </source>
</evidence>
<protein>
    <recommendedName>
        <fullName evidence="6">ATP:glycerol 3-phosphotransferase</fullName>
    </recommendedName>
</protein>
<proteinExistence type="inferred from homology"/>
<evidence type="ECO:0000259" key="8">
    <source>
        <dbReference type="Pfam" id="PF00370"/>
    </source>
</evidence>
<dbReference type="GO" id="GO:0005524">
    <property type="term" value="F:ATP binding"/>
    <property type="evidence" value="ECO:0007669"/>
    <property type="project" value="UniProtKB-KW"/>
</dbReference>
<evidence type="ECO:0000313" key="11">
    <source>
        <dbReference type="Proteomes" id="UP000233742"/>
    </source>
</evidence>
<evidence type="ECO:0000259" key="9">
    <source>
        <dbReference type="Pfam" id="PF02782"/>
    </source>
</evidence>
<gene>
    <name evidence="10" type="ORF">CUV01_11635</name>
</gene>
<keyword evidence="4 7" id="KW-0418">Kinase</keyword>
<evidence type="ECO:0000313" key="10">
    <source>
        <dbReference type="EMBL" id="AUH33955.1"/>
    </source>
</evidence>
<dbReference type="Proteomes" id="UP000233742">
    <property type="component" value="Chromosome"/>
</dbReference>
<dbReference type="InterPro" id="IPR000577">
    <property type="entry name" value="Carb_kinase_FGGY"/>
</dbReference>
<evidence type="ECO:0000256" key="1">
    <source>
        <dbReference type="ARBA" id="ARBA00009156"/>
    </source>
</evidence>
<dbReference type="PIRSF" id="PIRSF000538">
    <property type="entry name" value="GlpK"/>
    <property type="match status" value="1"/>
</dbReference>
<evidence type="ECO:0000256" key="5">
    <source>
        <dbReference type="ARBA" id="ARBA00022840"/>
    </source>
</evidence>
<evidence type="ECO:0000256" key="2">
    <source>
        <dbReference type="ARBA" id="ARBA00022679"/>
    </source>
</evidence>
<evidence type="ECO:0000256" key="6">
    <source>
        <dbReference type="ARBA" id="ARBA00043149"/>
    </source>
</evidence>
<dbReference type="InterPro" id="IPR018483">
    <property type="entry name" value="Carb_kinase_FGGY_CS"/>
</dbReference>
<sequence>MKILAIDQGTSSTRALAMAGEGSLRVLRQMQHRQILPQPGHVEHDPVELLRHVADCADAGGADLVALANQGESCLAWDALDGRAVSRVIVWQDDRTADVTRALQADGVAGEVMARAGLPLDPYFSASKLGWIMRHIPEAADLAQRGRLRLGTTDAWFRERLTGRFETDIATASRTSLMHLDHGEWDPTLCAIFGVPIDALPVITPSAGDLGRLPSGARLVASIVDQQAALFGHGCRVPGDAKVTLGTGAFVQALTTGPLRPAHPGPLPTVAWQLPGQPVRYALDGAVYSAAAAVNWARDLGLFQDFAAIGDFDAPAAIDRGLAFLPALTGLACPHWDRAARAGWFGLSLQTDRRDMMQALIEGVAMRVAETVRAMDAVQPLTALSVDGGMARNGYLLDFLAGLLRQPVHLADEVETTALGLIQMGHEVEGQTASAPSRRAAIQPDTQAAALADGRMRRFAAIREGLTAINRQIGPDTP</sequence>
<dbReference type="GO" id="GO:0019563">
    <property type="term" value="P:glycerol catabolic process"/>
    <property type="evidence" value="ECO:0007669"/>
    <property type="project" value="TreeGrafter"/>
</dbReference>
<dbReference type="Pfam" id="PF02782">
    <property type="entry name" value="FGGY_C"/>
    <property type="match status" value="1"/>
</dbReference>
<keyword evidence="11" id="KW-1185">Reference proteome</keyword>
<accession>A0A2K9EQK1</accession>
<organism evidence="10 11">
    <name type="scientific">Paracoccus tegillarcae</name>
    <dbReference type="NCBI Taxonomy" id="1529068"/>
    <lineage>
        <taxon>Bacteria</taxon>
        <taxon>Pseudomonadati</taxon>
        <taxon>Pseudomonadota</taxon>
        <taxon>Alphaproteobacteria</taxon>
        <taxon>Rhodobacterales</taxon>
        <taxon>Paracoccaceae</taxon>
        <taxon>Paracoccus</taxon>
    </lineage>
</organism>
<dbReference type="KEGG" id="paro:CUV01_11635"/>
<dbReference type="PANTHER" id="PTHR10196">
    <property type="entry name" value="SUGAR KINASE"/>
    <property type="match status" value="1"/>
</dbReference>
<dbReference type="Gene3D" id="3.30.420.40">
    <property type="match status" value="2"/>
</dbReference>
<dbReference type="InterPro" id="IPR018484">
    <property type="entry name" value="FGGY_N"/>
</dbReference>
<evidence type="ECO:0000256" key="4">
    <source>
        <dbReference type="ARBA" id="ARBA00022777"/>
    </source>
</evidence>
<dbReference type="SUPFAM" id="SSF53067">
    <property type="entry name" value="Actin-like ATPase domain"/>
    <property type="match status" value="2"/>
</dbReference>
<dbReference type="PROSITE" id="PS00445">
    <property type="entry name" value="FGGY_KINASES_2"/>
    <property type="match status" value="1"/>
</dbReference>
<dbReference type="InterPro" id="IPR018485">
    <property type="entry name" value="FGGY_C"/>
</dbReference>